<keyword evidence="3 6" id="KW-0812">Transmembrane</keyword>
<dbReference type="eggNOG" id="COG2064">
    <property type="taxonomic scope" value="Bacteria"/>
</dbReference>
<protein>
    <submittedName>
        <fullName evidence="8">Putative type II secretion system protein</fullName>
    </submittedName>
</protein>
<feature type="transmembrane region" description="Helical" evidence="6">
    <location>
        <begin position="6"/>
        <end position="22"/>
    </location>
</feature>
<feature type="transmembrane region" description="Helical" evidence="6">
    <location>
        <begin position="104"/>
        <end position="125"/>
    </location>
</feature>
<evidence type="ECO:0000313" key="8">
    <source>
        <dbReference type="EMBL" id="GAD78890.1"/>
    </source>
</evidence>
<feature type="transmembrane region" description="Helical" evidence="6">
    <location>
        <begin position="78"/>
        <end position="98"/>
    </location>
</feature>
<evidence type="ECO:0000256" key="5">
    <source>
        <dbReference type="ARBA" id="ARBA00023136"/>
    </source>
</evidence>
<dbReference type="STRING" id="1219080.VEZ01S_07_00670"/>
<keyword evidence="2" id="KW-1003">Cell membrane</keyword>
<proteinExistence type="predicted"/>
<evidence type="ECO:0000256" key="6">
    <source>
        <dbReference type="SAM" id="Phobius"/>
    </source>
</evidence>
<evidence type="ECO:0000256" key="3">
    <source>
        <dbReference type="ARBA" id="ARBA00022692"/>
    </source>
</evidence>
<evidence type="ECO:0000256" key="4">
    <source>
        <dbReference type="ARBA" id="ARBA00022989"/>
    </source>
</evidence>
<evidence type="ECO:0000259" key="7">
    <source>
        <dbReference type="Pfam" id="PF00482"/>
    </source>
</evidence>
<dbReference type="AlphaFoldDB" id="U3AYS7"/>
<evidence type="ECO:0000256" key="1">
    <source>
        <dbReference type="ARBA" id="ARBA00004651"/>
    </source>
</evidence>
<dbReference type="GO" id="GO:0005886">
    <property type="term" value="C:plasma membrane"/>
    <property type="evidence" value="ECO:0007669"/>
    <property type="project" value="UniProtKB-SubCell"/>
</dbReference>
<dbReference type="OrthoDB" id="9810662at2"/>
<dbReference type="Proteomes" id="UP000016562">
    <property type="component" value="Unassembled WGS sequence"/>
</dbReference>
<comment type="subcellular location">
    <subcellularLocation>
        <location evidence="1">Cell membrane</location>
        <topology evidence="1">Multi-pass membrane protein</topology>
    </subcellularLocation>
</comment>
<reference evidence="8 9" key="1">
    <citation type="submission" date="2013-09" db="EMBL/GenBank/DDBJ databases">
        <title>Whole genome shotgun sequence of Vibrio ezurae NBRC 102218.</title>
        <authorList>
            <person name="Yoshida I."/>
            <person name="Hosoyama A."/>
            <person name="Numata M."/>
            <person name="Hashimoto M."/>
            <person name="Hosoyama Y."/>
            <person name="Tsuchikane K."/>
            <person name="Noguchi M."/>
            <person name="Hirakata S."/>
            <person name="Ichikawa N."/>
            <person name="Ohji S."/>
            <person name="Yamazoe A."/>
            <person name="Fujita N."/>
        </authorList>
    </citation>
    <scope>NUCLEOTIDE SEQUENCE [LARGE SCALE GENOMIC DNA]</scope>
    <source>
        <strain evidence="8 9">NBRC 102218</strain>
    </source>
</reference>
<gene>
    <name evidence="8" type="ORF">VEZ01S_07_00670</name>
</gene>
<evidence type="ECO:0000256" key="2">
    <source>
        <dbReference type="ARBA" id="ARBA00022475"/>
    </source>
</evidence>
<keyword evidence="9" id="KW-1185">Reference proteome</keyword>
<accession>U3AYS7</accession>
<dbReference type="Pfam" id="PF00482">
    <property type="entry name" value="T2SSF"/>
    <property type="match status" value="1"/>
</dbReference>
<comment type="caution">
    <text evidence="8">The sequence shown here is derived from an EMBL/GenBank/DDBJ whole genome shotgun (WGS) entry which is preliminary data.</text>
</comment>
<dbReference type="PANTHER" id="PTHR35007">
    <property type="entry name" value="INTEGRAL MEMBRANE PROTEIN-RELATED"/>
    <property type="match status" value="1"/>
</dbReference>
<dbReference type="PANTHER" id="PTHR35007:SF2">
    <property type="entry name" value="PILUS ASSEMBLE PROTEIN"/>
    <property type="match status" value="1"/>
</dbReference>
<evidence type="ECO:0000313" key="9">
    <source>
        <dbReference type="Proteomes" id="UP000016562"/>
    </source>
</evidence>
<dbReference type="RefSeq" id="WP_021712601.1">
    <property type="nucleotide sequence ID" value="NZ_BATM01000007.1"/>
</dbReference>
<name>U3AYS7_9VIBR</name>
<sequence>MIIAVFFLIASAMIAYGITYYLEQKAKQYKIKSFLEGKMQINFSFFHEILGAFGKGQQREIRDKFEDAGIYNRELLRYYTPIKLGLLALSVIGILLFVHETKEMMLSFMAAIITVIVIPDMYLAWRKKKLIEKNSRQLPYMIDMMAVCVQTGMTLEAAFRYLGDELKSFDKDLCYQIRKTSDAAEVKGMEAALVDLTKRVPTPQVRSFALTLTQNIQYGTSVAPVLSDLAEDFRNEQILVMEEKIGKLAAKMSAPLILFIMFPIVILILAPGITRMMTGN</sequence>
<dbReference type="EMBL" id="BATM01000007">
    <property type="protein sequence ID" value="GAD78890.1"/>
    <property type="molecule type" value="Genomic_DNA"/>
</dbReference>
<dbReference type="InterPro" id="IPR018076">
    <property type="entry name" value="T2SS_GspF_dom"/>
</dbReference>
<keyword evidence="5 6" id="KW-0472">Membrane</keyword>
<feature type="transmembrane region" description="Helical" evidence="6">
    <location>
        <begin position="254"/>
        <end position="274"/>
    </location>
</feature>
<keyword evidence="4 6" id="KW-1133">Transmembrane helix</keyword>
<feature type="domain" description="Type II secretion system protein GspF" evidence="7">
    <location>
        <begin position="142"/>
        <end position="269"/>
    </location>
</feature>
<organism evidence="8 9">
    <name type="scientific">Vibrio ezurae NBRC 102218</name>
    <dbReference type="NCBI Taxonomy" id="1219080"/>
    <lineage>
        <taxon>Bacteria</taxon>
        <taxon>Pseudomonadati</taxon>
        <taxon>Pseudomonadota</taxon>
        <taxon>Gammaproteobacteria</taxon>
        <taxon>Vibrionales</taxon>
        <taxon>Vibrionaceae</taxon>
        <taxon>Vibrio</taxon>
    </lineage>
</organism>